<protein>
    <submittedName>
        <fullName evidence="2">Hemerythrin domain-containing protein</fullName>
    </submittedName>
</protein>
<dbReference type="AlphaFoldDB" id="A0AAE9Y7H5"/>
<organism evidence="2 3">
    <name type="scientific">Iamia majanohamensis</name>
    <dbReference type="NCBI Taxonomy" id="467976"/>
    <lineage>
        <taxon>Bacteria</taxon>
        <taxon>Bacillati</taxon>
        <taxon>Actinomycetota</taxon>
        <taxon>Acidimicrobiia</taxon>
        <taxon>Acidimicrobiales</taxon>
        <taxon>Iamiaceae</taxon>
        <taxon>Iamia</taxon>
    </lineage>
</organism>
<keyword evidence="3" id="KW-1185">Reference proteome</keyword>
<dbReference type="InterPro" id="IPR012312">
    <property type="entry name" value="Hemerythrin-like"/>
</dbReference>
<feature type="domain" description="Hemerythrin-like" evidence="1">
    <location>
        <begin position="23"/>
        <end position="155"/>
    </location>
</feature>
<dbReference type="Proteomes" id="UP001216390">
    <property type="component" value="Chromosome"/>
</dbReference>
<dbReference type="Pfam" id="PF01814">
    <property type="entry name" value="Hemerythrin"/>
    <property type="match status" value="1"/>
</dbReference>
<evidence type="ECO:0000313" key="2">
    <source>
        <dbReference type="EMBL" id="WCO68130.1"/>
    </source>
</evidence>
<gene>
    <name evidence="2" type="ORF">PO878_05255</name>
</gene>
<evidence type="ECO:0000259" key="1">
    <source>
        <dbReference type="Pfam" id="PF01814"/>
    </source>
</evidence>
<dbReference type="RefSeq" id="WP_272737647.1">
    <property type="nucleotide sequence ID" value="NZ_CP116942.1"/>
</dbReference>
<proteinExistence type="predicted"/>
<reference evidence="2" key="1">
    <citation type="submission" date="2023-01" db="EMBL/GenBank/DDBJ databases">
        <title>The diversity of Class Acidimicrobiia in South China Sea sediment environments and the proposal of Iamia marina sp. nov., a novel species of the genus Iamia.</title>
        <authorList>
            <person name="He Y."/>
            <person name="Tian X."/>
        </authorList>
    </citation>
    <scope>NUCLEOTIDE SEQUENCE</scope>
    <source>
        <strain evidence="2">DSM 19957</strain>
    </source>
</reference>
<dbReference type="Gene3D" id="1.20.120.520">
    <property type="entry name" value="nmb1532 protein domain like"/>
    <property type="match status" value="1"/>
</dbReference>
<sequence>MTTIDRPHTAPDGIDRSQLVSFDLYRDIHKGIRTELFATTVEAGRTDPADPAARAALADRVAGLAALLVSHAHHEDAAIDPVLEVHRPDLAEAVTTDHAVLDARLAAIVDRTRSAVDAPDDHRAQLHWAHLDLASFTSAYLAHQDLEERVVMPALDQAIGFEALLGLHQSIIGAIPPDELAESLALMLPAMNVEDRVEMLAGMRASAPPEVFAGVLGLAASVLAGPDHEVLVRRLEV</sequence>
<name>A0AAE9Y7H5_9ACTN</name>
<dbReference type="EMBL" id="CP116942">
    <property type="protein sequence ID" value="WCO68130.1"/>
    <property type="molecule type" value="Genomic_DNA"/>
</dbReference>
<dbReference type="KEGG" id="ima:PO878_05255"/>
<evidence type="ECO:0000313" key="3">
    <source>
        <dbReference type="Proteomes" id="UP001216390"/>
    </source>
</evidence>
<accession>A0AAE9Y7H5</accession>